<protein>
    <submittedName>
        <fullName evidence="2">Jg9746 protein</fullName>
    </submittedName>
</protein>
<comment type="caution">
    <text evidence="2">The sequence shown here is derived from an EMBL/GenBank/DDBJ whole genome shotgun (WGS) entry which is preliminary data.</text>
</comment>
<gene>
    <name evidence="2" type="primary">jg9746</name>
    <name evidence="2" type="ORF">PAEG_LOCUS7369</name>
</gene>
<dbReference type="AlphaFoldDB" id="A0A8S4R127"/>
<dbReference type="OrthoDB" id="7438146at2759"/>
<feature type="non-terminal residue" evidence="2">
    <location>
        <position position="88"/>
    </location>
</feature>
<reference evidence="2" key="1">
    <citation type="submission" date="2022-03" db="EMBL/GenBank/DDBJ databases">
        <authorList>
            <person name="Lindestad O."/>
        </authorList>
    </citation>
    <scope>NUCLEOTIDE SEQUENCE</scope>
</reference>
<dbReference type="EMBL" id="CAKXAJ010021805">
    <property type="protein sequence ID" value="CAH2226674.1"/>
    <property type="molecule type" value="Genomic_DNA"/>
</dbReference>
<accession>A0A8S4R127</accession>
<sequence length="88" mass="9791">MADPQPAPVADPDEQPPGWLEWMGFNHRQRRQGPIHPVFIPNAPAEQIEQAIAATRAAKDLAAELQPFDVETAVAYLNIQMYGQKITD</sequence>
<keyword evidence="3" id="KW-1185">Reference proteome</keyword>
<evidence type="ECO:0000313" key="3">
    <source>
        <dbReference type="Proteomes" id="UP000838756"/>
    </source>
</evidence>
<evidence type="ECO:0000313" key="2">
    <source>
        <dbReference type="EMBL" id="CAH2226674.1"/>
    </source>
</evidence>
<name>A0A8S4R127_9NEOP</name>
<feature type="region of interest" description="Disordered" evidence="1">
    <location>
        <begin position="1"/>
        <end position="26"/>
    </location>
</feature>
<dbReference type="Proteomes" id="UP000838756">
    <property type="component" value="Unassembled WGS sequence"/>
</dbReference>
<proteinExistence type="predicted"/>
<organism evidence="2 3">
    <name type="scientific">Pararge aegeria aegeria</name>
    <dbReference type="NCBI Taxonomy" id="348720"/>
    <lineage>
        <taxon>Eukaryota</taxon>
        <taxon>Metazoa</taxon>
        <taxon>Ecdysozoa</taxon>
        <taxon>Arthropoda</taxon>
        <taxon>Hexapoda</taxon>
        <taxon>Insecta</taxon>
        <taxon>Pterygota</taxon>
        <taxon>Neoptera</taxon>
        <taxon>Endopterygota</taxon>
        <taxon>Lepidoptera</taxon>
        <taxon>Glossata</taxon>
        <taxon>Ditrysia</taxon>
        <taxon>Papilionoidea</taxon>
        <taxon>Nymphalidae</taxon>
        <taxon>Satyrinae</taxon>
        <taxon>Satyrini</taxon>
        <taxon>Parargina</taxon>
        <taxon>Pararge</taxon>
    </lineage>
</organism>
<evidence type="ECO:0000256" key="1">
    <source>
        <dbReference type="SAM" id="MobiDB-lite"/>
    </source>
</evidence>